<dbReference type="EMBL" id="CAJJDM010000104">
    <property type="protein sequence ID" value="CAD8096409.1"/>
    <property type="molecule type" value="Genomic_DNA"/>
</dbReference>
<evidence type="ECO:0000313" key="1">
    <source>
        <dbReference type="EMBL" id="CAD8096409.1"/>
    </source>
</evidence>
<organism evidence="1 2">
    <name type="scientific">Paramecium primaurelia</name>
    <dbReference type="NCBI Taxonomy" id="5886"/>
    <lineage>
        <taxon>Eukaryota</taxon>
        <taxon>Sar</taxon>
        <taxon>Alveolata</taxon>
        <taxon>Ciliophora</taxon>
        <taxon>Intramacronucleata</taxon>
        <taxon>Oligohymenophorea</taxon>
        <taxon>Peniculida</taxon>
        <taxon>Parameciidae</taxon>
        <taxon>Paramecium</taxon>
    </lineage>
</organism>
<gene>
    <name evidence="1" type="ORF">PPRIM_AZ9-3.1.T1010077</name>
</gene>
<reference evidence="1" key="1">
    <citation type="submission" date="2021-01" db="EMBL/GenBank/DDBJ databases">
        <authorList>
            <consortium name="Genoscope - CEA"/>
            <person name="William W."/>
        </authorList>
    </citation>
    <scope>NUCLEOTIDE SEQUENCE</scope>
</reference>
<evidence type="ECO:0000313" key="2">
    <source>
        <dbReference type="Proteomes" id="UP000688137"/>
    </source>
</evidence>
<dbReference type="AlphaFoldDB" id="A0A8S1NYD6"/>
<name>A0A8S1NYD6_PARPR</name>
<sequence>MIFKIIYKTFDETEVRIVNIRVLSWFSRICDIVENQWLSLESPFLGIDNPAYSQNISSPRFEEQLSIYQRKYQNIREKILEH</sequence>
<dbReference type="Proteomes" id="UP000688137">
    <property type="component" value="Unassembled WGS sequence"/>
</dbReference>
<keyword evidence="2" id="KW-1185">Reference proteome</keyword>
<comment type="caution">
    <text evidence="1">The sequence shown here is derived from an EMBL/GenBank/DDBJ whole genome shotgun (WGS) entry which is preliminary data.</text>
</comment>
<proteinExistence type="predicted"/>
<protein>
    <submittedName>
        <fullName evidence="1">Uncharacterized protein</fullName>
    </submittedName>
</protein>
<accession>A0A8S1NYD6</accession>